<evidence type="ECO:0000313" key="5">
    <source>
        <dbReference type="Proteomes" id="UP001500665"/>
    </source>
</evidence>
<evidence type="ECO:0000256" key="1">
    <source>
        <dbReference type="SAM" id="MobiDB-lite"/>
    </source>
</evidence>
<dbReference type="PANTHER" id="PTHR34385:SF1">
    <property type="entry name" value="PEPTIDOGLYCAN L-ALANYL-D-GLUTAMATE ENDOPEPTIDASE CWLK"/>
    <property type="match status" value="1"/>
</dbReference>
<keyword evidence="5" id="KW-1185">Reference proteome</keyword>
<feature type="domain" description="D-alanyl-D-alanine carboxypeptidase-like core" evidence="3">
    <location>
        <begin position="65"/>
        <end position="144"/>
    </location>
</feature>
<feature type="chain" id="PRO_5046497185" description="D-alanyl-D-alanine carboxypeptidase-like core domain-containing protein" evidence="2">
    <location>
        <begin position="19"/>
        <end position="188"/>
    </location>
</feature>
<proteinExistence type="predicted"/>
<dbReference type="EMBL" id="BAAAHH010000035">
    <property type="protein sequence ID" value="GAA0964666.1"/>
    <property type="molecule type" value="Genomic_DNA"/>
</dbReference>
<sequence>MRSRLLPPLFAASTLVLALSGCGRPAAQDPPSDSAAPTRSPRGDGRITATPGLDPFANDHAAITELDARLLRAVREAATKAKADGVDLFITSGWRSADYQRRLFSQAITRYGGRKAAERYVLPPEKSAHVEGKAVDIGPTDAADWLGRQGPAFGLCQIYTNEMWHFELATRPGGPCPPQLPDATATNP</sequence>
<dbReference type="InterPro" id="IPR009045">
    <property type="entry name" value="Zn_M74/Hedgehog-like"/>
</dbReference>
<evidence type="ECO:0000313" key="4">
    <source>
        <dbReference type="EMBL" id="GAA0964666.1"/>
    </source>
</evidence>
<reference evidence="4 5" key="1">
    <citation type="journal article" date="2019" name="Int. J. Syst. Evol. Microbiol.">
        <title>The Global Catalogue of Microorganisms (GCM) 10K type strain sequencing project: providing services to taxonomists for standard genome sequencing and annotation.</title>
        <authorList>
            <consortium name="The Broad Institute Genomics Platform"/>
            <consortium name="The Broad Institute Genome Sequencing Center for Infectious Disease"/>
            <person name="Wu L."/>
            <person name="Ma J."/>
        </authorList>
    </citation>
    <scope>NUCLEOTIDE SEQUENCE [LARGE SCALE GENOMIC DNA]</scope>
    <source>
        <strain evidence="4 5">JCM 10696</strain>
    </source>
</reference>
<dbReference type="PANTHER" id="PTHR34385">
    <property type="entry name" value="D-ALANYL-D-ALANINE CARBOXYPEPTIDASE"/>
    <property type="match status" value="1"/>
</dbReference>
<dbReference type="RefSeq" id="WP_344244994.1">
    <property type="nucleotide sequence ID" value="NZ_BAAAHH010000035.1"/>
</dbReference>
<feature type="signal peptide" evidence="2">
    <location>
        <begin position="1"/>
        <end position="18"/>
    </location>
</feature>
<keyword evidence="2" id="KW-0732">Signal</keyword>
<dbReference type="CDD" id="cd14846">
    <property type="entry name" value="Peptidase_M15_like"/>
    <property type="match status" value="1"/>
</dbReference>
<evidence type="ECO:0000259" key="3">
    <source>
        <dbReference type="Pfam" id="PF02557"/>
    </source>
</evidence>
<feature type="region of interest" description="Disordered" evidence="1">
    <location>
        <begin position="23"/>
        <end position="53"/>
    </location>
</feature>
<dbReference type="InterPro" id="IPR003709">
    <property type="entry name" value="VanY-like_core_dom"/>
</dbReference>
<protein>
    <recommendedName>
        <fullName evidence="3">D-alanyl-D-alanine carboxypeptidase-like core domain-containing protein</fullName>
    </recommendedName>
</protein>
<name>A0ABN1RV47_9ACTN</name>
<dbReference type="PROSITE" id="PS51257">
    <property type="entry name" value="PROKAR_LIPOPROTEIN"/>
    <property type="match status" value="1"/>
</dbReference>
<gene>
    <name evidence="4" type="ORF">GCM10009550_63070</name>
</gene>
<dbReference type="Proteomes" id="UP001500665">
    <property type="component" value="Unassembled WGS sequence"/>
</dbReference>
<comment type="caution">
    <text evidence="4">The sequence shown here is derived from an EMBL/GenBank/DDBJ whole genome shotgun (WGS) entry which is preliminary data.</text>
</comment>
<accession>A0ABN1RV47</accession>
<evidence type="ECO:0000256" key="2">
    <source>
        <dbReference type="SAM" id="SignalP"/>
    </source>
</evidence>
<dbReference type="Gene3D" id="3.30.1380.10">
    <property type="match status" value="1"/>
</dbReference>
<organism evidence="4 5">
    <name type="scientific">Actinocorallia libanotica</name>
    <dbReference type="NCBI Taxonomy" id="46162"/>
    <lineage>
        <taxon>Bacteria</taxon>
        <taxon>Bacillati</taxon>
        <taxon>Actinomycetota</taxon>
        <taxon>Actinomycetes</taxon>
        <taxon>Streptosporangiales</taxon>
        <taxon>Thermomonosporaceae</taxon>
        <taxon>Actinocorallia</taxon>
    </lineage>
</organism>
<dbReference type="Pfam" id="PF02557">
    <property type="entry name" value="VanY"/>
    <property type="match status" value="1"/>
</dbReference>
<feature type="compositionally biased region" description="Low complexity" evidence="1">
    <location>
        <begin position="25"/>
        <end position="37"/>
    </location>
</feature>
<dbReference type="SUPFAM" id="SSF55166">
    <property type="entry name" value="Hedgehog/DD-peptidase"/>
    <property type="match status" value="1"/>
</dbReference>
<dbReference type="InterPro" id="IPR052179">
    <property type="entry name" value="DD-CPase-like"/>
</dbReference>